<dbReference type="PANTHER" id="PTHR35525:SF3">
    <property type="entry name" value="BLL6575 PROTEIN"/>
    <property type="match status" value="1"/>
</dbReference>
<proteinExistence type="predicted"/>
<keyword evidence="3" id="KW-1185">Reference proteome</keyword>
<evidence type="ECO:0000313" key="3">
    <source>
        <dbReference type="Proteomes" id="UP001501821"/>
    </source>
</evidence>
<dbReference type="Pfam" id="PF11706">
    <property type="entry name" value="zf-CGNR"/>
    <property type="match status" value="1"/>
</dbReference>
<name>A0ABP7ITP1_9ACTN</name>
<dbReference type="SUPFAM" id="SSF160904">
    <property type="entry name" value="Jann2411-like"/>
    <property type="match status" value="1"/>
</dbReference>
<dbReference type="EMBL" id="BAABAH010000011">
    <property type="protein sequence ID" value="GAA3826848.1"/>
    <property type="molecule type" value="Genomic_DNA"/>
</dbReference>
<dbReference type="RefSeq" id="WP_344776884.1">
    <property type="nucleotide sequence ID" value="NZ_BAABAH010000011.1"/>
</dbReference>
<gene>
    <name evidence="2" type="ORF">GCM10022242_30170</name>
</gene>
<feature type="domain" description="Zinc finger CGNR" evidence="1">
    <location>
        <begin position="135"/>
        <end position="177"/>
    </location>
</feature>
<comment type="caution">
    <text evidence="2">The sequence shown here is derived from an EMBL/GenBank/DDBJ whole genome shotgun (WGS) entry which is preliminary data.</text>
</comment>
<dbReference type="PANTHER" id="PTHR35525">
    <property type="entry name" value="BLL6575 PROTEIN"/>
    <property type="match status" value="1"/>
</dbReference>
<organism evidence="2 3">
    <name type="scientific">Nocardioides panacisoli</name>
    <dbReference type="NCBI Taxonomy" id="627624"/>
    <lineage>
        <taxon>Bacteria</taxon>
        <taxon>Bacillati</taxon>
        <taxon>Actinomycetota</taxon>
        <taxon>Actinomycetes</taxon>
        <taxon>Propionibacteriales</taxon>
        <taxon>Nocardioidaceae</taxon>
        <taxon>Nocardioides</taxon>
    </lineage>
</organism>
<dbReference type="InterPro" id="IPR021005">
    <property type="entry name" value="Znf_CGNR"/>
</dbReference>
<dbReference type="Gene3D" id="1.10.3300.10">
    <property type="entry name" value="Jann2411-like domain"/>
    <property type="match status" value="1"/>
</dbReference>
<dbReference type="Proteomes" id="UP001501821">
    <property type="component" value="Unassembled WGS sequence"/>
</dbReference>
<sequence>MVAHPDFGAPDDEDFLVALANTGHVPGSPDELRDAASVQAWWEAVSGAPVPGRPGGTEEVALLRAARDVVRRLGLRNNGVEVDIDAGPLAALPLRLDLAGRPGLTAPGRGSLARDLAARAAVALIRLPAMPTASRFKACPGPGCAWVFVDTTRNGSRRWCHMAACGNRAKAAAFRARSR</sequence>
<dbReference type="InterPro" id="IPR023286">
    <property type="entry name" value="ABATE_dom_sf"/>
</dbReference>
<evidence type="ECO:0000259" key="1">
    <source>
        <dbReference type="Pfam" id="PF11706"/>
    </source>
</evidence>
<reference evidence="3" key="1">
    <citation type="journal article" date="2019" name="Int. J. Syst. Evol. Microbiol.">
        <title>The Global Catalogue of Microorganisms (GCM) 10K type strain sequencing project: providing services to taxonomists for standard genome sequencing and annotation.</title>
        <authorList>
            <consortium name="The Broad Institute Genomics Platform"/>
            <consortium name="The Broad Institute Genome Sequencing Center for Infectious Disease"/>
            <person name="Wu L."/>
            <person name="Ma J."/>
        </authorList>
    </citation>
    <scope>NUCLEOTIDE SEQUENCE [LARGE SCALE GENOMIC DNA]</scope>
    <source>
        <strain evidence="3">JCM 16953</strain>
    </source>
</reference>
<dbReference type="InterPro" id="IPR010852">
    <property type="entry name" value="ABATE"/>
</dbReference>
<protein>
    <recommendedName>
        <fullName evidence="1">Zinc finger CGNR domain-containing protein</fullName>
    </recommendedName>
</protein>
<evidence type="ECO:0000313" key="2">
    <source>
        <dbReference type="EMBL" id="GAA3826848.1"/>
    </source>
</evidence>
<accession>A0ABP7ITP1</accession>